<sequence length="109" mass="11906">MNKLLLLVPVLALTACGPKSYTYEAFYDVEGTGKAEVSVSVPGGNSYTETVDLPVRNRGMLANALGKITVKVKSDNQVTCKLRVEKEKEIARSGEETTCEYEITEDTDN</sequence>
<keyword evidence="2" id="KW-1185">Reference proteome</keyword>
<evidence type="ECO:0008006" key="3">
    <source>
        <dbReference type="Google" id="ProtNLM"/>
    </source>
</evidence>
<dbReference type="PROSITE" id="PS51257">
    <property type="entry name" value="PROKAR_LIPOPROTEIN"/>
    <property type="match status" value="1"/>
</dbReference>
<dbReference type="Proteomes" id="UP000649573">
    <property type="component" value="Unassembled WGS sequence"/>
</dbReference>
<name>A0ABQ2UJ31_9PSEU</name>
<organism evidence="1 2">
    <name type="scientific">Lentzea flava</name>
    <dbReference type="NCBI Taxonomy" id="103732"/>
    <lineage>
        <taxon>Bacteria</taxon>
        <taxon>Bacillati</taxon>
        <taxon>Actinomycetota</taxon>
        <taxon>Actinomycetes</taxon>
        <taxon>Pseudonocardiales</taxon>
        <taxon>Pseudonocardiaceae</taxon>
        <taxon>Lentzea</taxon>
    </lineage>
</organism>
<gene>
    <name evidence="1" type="ORF">GCM10010178_29310</name>
</gene>
<reference evidence="2" key="1">
    <citation type="journal article" date="2019" name="Int. J. Syst. Evol. Microbiol.">
        <title>The Global Catalogue of Microorganisms (GCM) 10K type strain sequencing project: providing services to taxonomists for standard genome sequencing and annotation.</title>
        <authorList>
            <consortium name="The Broad Institute Genomics Platform"/>
            <consortium name="The Broad Institute Genome Sequencing Center for Infectious Disease"/>
            <person name="Wu L."/>
            <person name="Ma J."/>
        </authorList>
    </citation>
    <scope>NUCLEOTIDE SEQUENCE [LARGE SCALE GENOMIC DNA]</scope>
    <source>
        <strain evidence="2">JCM 3296</strain>
    </source>
</reference>
<comment type="caution">
    <text evidence="1">The sequence shown here is derived from an EMBL/GenBank/DDBJ whole genome shotgun (WGS) entry which is preliminary data.</text>
</comment>
<evidence type="ECO:0000313" key="2">
    <source>
        <dbReference type="Proteomes" id="UP000649573"/>
    </source>
</evidence>
<proteinExistence type="predicted"/>
<dbReference type="RefSeq" id="WP_189254202.1">
    <property type="nucleotide sequence ID" value="NZ_BMRE01000010.1"/>
</dbReference>
<protein>
    <recommendedName>
        <fullName evidence="3">Lipoprotein</fullName>
    </recommendedName>
</protein>
<evidence type="ECO:0000313" key="1">
    <source>
        <dbReference type="EMBL" id="GGU35245.1"/>
    </source>
</evidence>
<accession>A0ABQ2UJ31</accession>
<dbReference type="EMBL" id="BMRE01000010">
    <property type="protein sequence ID" value="GGU35245.1"/>
    <property type="molecule type" value="Genomic_DNA"/>
</dbReference>